<dbReference type="GO" id="GO:0008234">
    <property type="term" value="F:cysteine-type peptidase activity"/>
    <property type="evidence" value="ECO:0007669"/>
    <property type="project" value="UniProtKB-KW"/>
</dbReference>
<dbReference type="Gene3D" id="3.30.70.1490">
    <property type="entry name" value="Cysteine protease Prp"/>
    <property type="match status" value="1"/>
</dbReference>
<dbReference type="SUPFAM" id="SSF118010">
    <property type="entry name" value="TM1457-like"/>
    <property type="match status" value="1"/>
</dbReference>
<sequence length="108" mass="12049">MTEITFYRDHEGKPRGFSAKDHTGYAEEGQDIVCAAVSALVINFLNSFEQLTDDVGTHHVSEEDAVISFEVSGICSEKGQILLDSLVLGITNIESEYHRYIHVVFEEV</sequence>
<dbReference type="RefSeq" id="WP_137328919.1">
    <property type="nucleotide sequence ID" value="NZ_CP040058.1"/>
</dbReference>
<dbReference type="PANTHER" id="PTHR39178:SF1">
    <property type="entry name" value="RIBOSOMAL-PROCESSING CYSTEINE PROTEASE PRP"/>
    <property type="match status" value="1"/>
</dbReference>
<dbReference type="GO" id="GO:0042254">
    <property type="term" value="P:ribosome biogenesis"/>
    <property type="evidence" value="ECO:0007669"/>
    <property type="project" value="UniProtKB-KW"/>
</dbReference>
<reference evidence="7 8" key="1">
    <citation type="submission" date="2019-05" db="EMBL/GenBank/DDBJ databases">
        <title>Complete genome sequencing of Anaerostipes rhamnosivorans.</title>
        <authorList>
            <person name="Bui T.P.N."/>
            <person name="de Vos W.M."/>
        </authorList>
    </citation>
    <scope>NUCLEOTIDE SEQUENCE [LARGE SCALE GENOMIC DNA]</scope>
    <source>
        <strain evidence="7 8">1y2</strain>
    </source>
</reference>
<dbReference type="KEGG" id="arf:AR1Y2_2118"/>
<dbReference type="InterPro" id="IPR036764">
    <property type="entry name" value="Peptidase_Prp_sf"/>
</dbReference>
<dbReference type="Pfam" id="PF04327">
    <property type="entry name" value="Peptidase_Prp"/>
    <property type="match status" value="1"/>
</dbReference>
<dbReference type="EMBL" id="CP040058">
    <property type="protein sequence ID" value="QCP35572.1"/>
    <property type="molecule type" value="Genomic_DNA"/>
</dbReference>
<keyword evidence="3" id="KW-0378">Hydrolase</keyword>
<proteinExistence type="inferred from homology"/>
<keyword evidence="2" id="KW-0645">Protease</keyword>
<evidence type="ECO:0000256" key="4">
    <source>
        <dbReference type="ARBA" id="ARBA00022807"/>
    </source>
</evidence>
<dbReference type="InterPro" id="IPR007422">
    <property type="entry name" value="Peptidase_Prp"/>
</dbReference>
<name>A0A4P8ICS7_9FIRM</name>
<keyword evidence="8" id="KW-1185">Reference proteome</keyword>
<evidence type="ECO:0000256" key="3">
    <source>
        <dbReference type="ARBA" id="ARBA00022801"/>
    </source>
</evidence>
<comment type="similarity">
    <text evidence="5">Belongs to the Prp family.</text>
</comment>
<evidence type="ECO:0000256" key="2">
    <source>
        <dbReference type="ARBA" id="ARBA00022670"/>
    </source>
</evidence>
<organism evidence="7 8">
    <name type="scientific">Anaerostipes rhamnosivorans</name>
    <dbReference type="NCBI Taxonomy" id="1229621"/>
    <lineage>
        <taxon>Bacteria</taxon>
        <taxon>Bacillati</taxon>
        <taxon>Bacillota</taxon>
        <taxon>Clostridia</taxon>
        <taxon>Lachnospirales</taxon>
        <taxon>Lachnospiraceae</taxon>
        <taxon>Anaerostipes</taxon>
    </lineage>
</organism>
<keyword evidence="7" id="KW-0689">Ribosomal protein</keyword>
<dbReference type="OrthoDB" id="48998at2"/>
<evidence type="ECO:0000256" key="5">
    <source>
        <dbReference type="ARBA" id="ARBA00044503"/>
    </source>
</evidence>
<accession>A0A4P8ICS7</accession>
<evidence type="ECO:0000256" key="6">
    <source>
        <dbReference type="ARBA" id="ARBA00044538"/>
    </source>
</evidence>
<dbReference type="GO" id="GO:0005840">
    <property type="term" value="C:ribosome"/>
    <property type="evidence" value="ECO:0007669"/>
    <property type="project" value="UniProtKB-KW"/>
</dbReference>
<dbReference type="PANTHER" id="PTHR39178">
    <property type="entry name" value="HYPOTHETICAL RIBOSOME-ASSOCIATED PROTEIN"/>
    <property type="match status" value="1"/>
</dbReference>
<dbReference type="CDD" id="cd16332">
    <property type="entry name" value="Prp-like"/>
    <property type="match status" value="1"/>
</dbReference>
<keyword evidence="1" id="KW-0690">Ribosome biogenesis</keyword>
<evidence type="ECO:0000313" key="7">
    <source>
        <dbReference type="EMBL" id="QCP35572.1"/>
    </source>
</evidence>
<evidence type="ECO:0000256" key="1">
    <source>
        <dbReference type="ARBA" id="ARBA00022517"/>
    </source>
</evidence>
<gene>
    <name evidence="7" type="ORF">AR1Y2_2118</name>
</gene>
<keyword evidence="7" id="KW-0687">Ribonucleoprotein</keyword>
<keyword evidence="4" id="KW-0788">Thiol protease</keyword>
<evidence type="ECO:0000313" key="8">
    <source>
        <dbReference type="Proteomes" id="UP000298653"/>
    </source>
</evidence>
<dbReference type="Proteomes" id="UP000298653">
    <property type="component" value="Chromosome"/>
</dbReference>
<dbReference type="GO" id="GO:0006508">
    <property type="term" value="P:proteolysis"/>
    <property type="evidence" value="ECO:0007669"/>
    <property type="project" value="UniProtKB-KW"/>
</dbReference>
<dbReference type="AlphaFoldDB" id="A0A4P8ICS7"/>
<protein>
    <recommendedName>
        <fullName evidence="6">Ribosomal processing cysteine protease Prp</fullName>
    </recommendedName>
</protein>